<evidence type="ECO:0000313" key="2">
    <source>
        <dbReference type="EMBL" id="TQL60586.1"/>
    </source>
</evidence>
<keyword evidence="1" id="KW-1133">Transmembrane helix</keyword>
<dbReference type="InterPro" id="IPR010640">
    <property type="entry name" value="Low_temperature_requirement_A"/>
</dbReference>
<feature type="transmembrane region" description="Helical" evidence="1">
    <location>
        <begin position="211"/>
        <end position="230"/>
    </location>
</feature>
<name>A0A542ZJP9_9MICO</name>
<keyword evidence="1" id="KW-0472">Membrane</keyword>
<feature type="transmembrane region" description="Helical" evidence="1">
    <location>
        <begin position="151"/>
        <end position="170"/>
    </location>
</feature>
<feature type="transmembrane region" description="Helical" evidence="1">
    <location>
        <begin position="236"/>
        <end position="259"/>
    </location>
</feature>
<accession>A0A542ZJP9</accession>
<proteinExistence type="predicted"/>
<dbReference type="EMBL" id="VFOQ01000001">
    <property type="protein sequence ID" value="TQL60586.1"/>
    <property type="molecule type" value="Genomic_DNA"/>
</dbReference>
<reference evidence="2 3" key="1">
    <citation type="submission" date="2019-06" db="EMBL/GenBank/DDBJ databases">
        <title>Sequencing the genomes of 1000 actinobacteria strains.</title>
        <authorList>
            <person name="Klenk H.-P."/>
        </authorList>
    </citation>
    <scope>NUCLEOTIDE SEQUENCE [LARGE SCALE GENOMIC DNA]</scope>
    <source>
        <strain evidence="2 3">DSM 18082</strain>
    </source>
</reference>
<feature type="transmembrane region" description="Helical" evidence="1">
    <location>
        <begin position="280"/>
        <end position="302"/>
    </location>
</feature>
<dbReference type="RefSeq" id="WP_185746107.1">
    <property type="nucleotide sequence ID" value="NZ_BAAAKX010000002.1"/>
</dbReference>
<feature type="transmembrane region" description="Helical" evidence="1">
    <location>
        <begin position="60"/>
        <end position="77"/>
    </location>
</feature>
<keyword evidence="3" id="KW-1185">Reference proteome</keyword>
<keyword evidence="1" id="KW-0812">Transmembrane</keyword>
<sequence>MGFKAVTAPGADEPVTMLELYFDLVFVFSVTQLTSLVLGSNGSNGGNAGTASSTGAGNGATGYLHAAGVLLVTWWMYDGSAWLSNNVAPKTTSTRLPMLLAMTGFLVMAIEVPQAFGDGALTFALAYLLVVLVHAGSFARSSLGGSSRAIVAILPVNLGVAVLLIVAALLGPGRGWVCWWLAAAVLVWSLVARRETGFTIRAAHFAERHRLLVIIALGETIIATGVSAQGRLDRPAVLAGVLLSMALVSALWWVFFAVGDDEEGVRALEQLPPEQMTRRALWAYSIAVLVIIAGLVLVAAGLHEALHDPTHHLTAVVAATFAAGVATTVLGVLLYVRLLGLDRGATLLAGALVALLTVPLGLALSAVAQLAGLVVVVVGLAVARSRRPAPALTR</sequence>
<feature type="transmembrane region" description="Helical" evidence="1">
    <location>
        <begin position="20"/>
        <end position="40"/>
    </location>
</feature>
<protein>
    <submittedName>
        <fullName evidence="2">Low temperature requirement protein LtrA</fullName>
    </submittedName>
</protein>
<organism evidence="2 3">
    <name type="scientific">Oryzihumus leptocrescens</name>
    <dbReference type="NCBI Taxonomy" id="297536"/>
    <lineage>
        <taxon>Bacteria</taxon>
        <taxon>Bacillati</taxon>
        <taxon>Actinomycetota</taxon>
        <taxon>Actinomycetes</taxon>
        <taxon>Micrococcales</taxon>
        <taxon>Intrasporangiaceae</taxon>
        <taxon>Oryzihumus</taxon>
    </lineage>
</organism>
<feature type="transmembrane region" description="Helical" evidence="1">
    <location>
        <begin position="176"/>
        <end position="191"/>
    </location>
</feature>
<dbReference type="PANTHER" id="PTHR36840">
    <property type="entry name" value="BLL5714 PROTEIN"/>
    <property type="match status" value="1"/>
</dbReference>
<comment type="caution">
    <text evidence="2">The sequence shown here is derived from an EMBL/GenBank/DDBJ whole genome shotgun (WGS) entry which is preliminary data.</text>
</comment>
<evidence type="ECO:0000313" key="3">
    <source>
        <dbReference type="Proteomes" id="UP000319514"/>
    </source>
</evidence>
<dbReference type="Proteomes" id="UP000319514">
    <property type="component" value="Unassembled WGS sequence"/>
</dbReference>
<dbReference type="AlphaFoldDB" id="A0A542ZJP9"/>
<feature type="transmembrane region" description="Helical" evidence="1">
    <location>
        <begin position="122"/>
        <end position="139"/>
    </location>
</feature>
<feature type="transmembrane region" description="Helical" evidence="1">
    <location>
        <begin position="314"/>
        <end position="336"/>
    </location>
</feature>
<dbReference type="Pfam" id="PF06772">
    <property type="entry name" value="LtrA"/>
    <property type="match status" value="1"/>
</dbReference>
<feature type="transmembrane region" description="Helical" evidence="1">
    <location>
        <begin position="343"/>
        <end position="360"/>
    </location>
</feature>
<evidence type="ECO:0000256" key="1">
    <source>
        <dbReference type="SAM" id="Phobius"/>
    </source>
</evidence>
<dbReference type="PANTHER" id="PTHR36840:SF1">
    <property type="entry name" value="BLL5714 PROTEIN"/>
    <property type="match status" value="1"/>
</dbReference>
<gene>
    <name evidence="2" type="ORF">FB474_1981</name>
</gene>